<dbReference type="InterPro" id="IPR005108">
    <property type="entry name" value="HELP"/>
</dbReference>
<dbReference type="Gene3D" id="2.130.10.10">
    <property type="entry name" value="YVTN repeat-like/Quinoprotein amine dehydrogenase"/>
    <property type="match status" value="2"/>
</dbReference>
<dbReference type="AlphaFoldDB" id="A0A139B035"/>
<dbReference type="InterPro" id="IPR015943">
    <property type="entry name" value="WD40/YVTN_repeat-like_dom_sf"/>
</dbReference>
<evidence type="ECO:0000313" key="4">
    <source>
        <dbReference type="EMBL" id="KXS22358.1"/>
    </source>
</evidence>
<dbReference type="SUPFAM" id="SSF50978">
    <property type="entry name" value="WD40 repeat-like"/>
    <property type="match status" value="1"/>
</dbReference>
<keyword evidence="1" id="KW-0853">WD repeat</keyword>
<dbReference type="InterPro" id="IPR036322">
    <property type="entry name" value="WD40_repeat_dom_sf"/>
</dbReference>
<dbReference type="OrthoDB" id="10251741at2759"/>
<dbReference type="GO" id="GO:0008017">
    <property type="term" value="F:microtubule binding"/>
    <property type="evidence" value="ECO:0007669"/>
    <property type="project" value="TreeGrafter"/>
</dbReference>
<dbReference type="Pfam" id="PF03451">
    <property type="entry name" value="HELP"/>
    <property type="match status" value="1"/>
</dbReference>
<evidence type="ECO:0000256" key="1">
    <source>
        <dbReference type="ARBA" id="ARBA00022574"/>
    </source>
</evidence>
<keyword evidence="5" id="KW-1185">Reference proteome</keyword>
<dbReference type="PANTHER" id="PTHR13720:SF33">
    <property type="entry name" value="HELP DOMAIN-CONTAINING PROTEIN"/>
    <property type="match status" value="1"/>
</dbReference>
<dbReference type="InterPro" id="IPR050630">
    <property type="entry name" value="WD_repeat_EMAP"/>
</dbReference>
<proteinExistence type="predicted"/>
<dbReference type="Proteomes" id="UP000070544">
    <property type="component" value="Unassembled WGS sequence"/>
</dbReference>
<gene>
    <name evidence="4" type="ORF">M427DRAFT_170957</name>
</gene>
<sequence>MGNILSRCFGSAGEDETTKGSTADEDEFEPKSDSIEEASPPTREENPIDIENEIPSTFSIYTLLSEAADKFWPAPSKFNTNVFRSLLAPTEYVKPPATEPDETLEPEHIYGFRSRDTRGNLFYLCANPANGSPLANSAAFTAGTYGVVHNLHHSTQTLYSQQQREVTCMCLHPDPGIIATAELGVAPVIHVWSVDLSQDGGTSGPIQSSPSATFPGGIPANGRTKSLSVLALPENLDGVSSMAFTRDGAWLVAAGFSVDLDATPLFLLDWRRPDRPPVSIQGHSDRIFSVICNPFSRRDFVTVGVRHIKFWRIEMGLISDKATVTGEDGVIGRSGLQTFFSGCFTKQKMFVTGSAIGDIVMWKNGSKVGDVTNAHRSHILHRSTREPKRIRHRRTRWAHSSLVRPYWFKRTFSYI</sequence>
<reference evidence="4 5" key="1">
    <citation type="journal article" date="2015" name="Genome Biol. Evol.">
        <title>Phylogenomic analyses indicate that early fungi evolved digesting cell walls of algal ancestors of land plants.</title>
        <authorList>
            <person name="Chang Y."/>
            <person name="Wang S."/>
            <person name="Sekimoto S."/>
            <person name="Aerts A.L."/>
            <person name="Choi C."/>
            <person name="Clum A."/>
            <person name="LaButti K.M."/>
            <person name="Lindquist E.A."/>
            <person name="Yee Ngan C."/>
            <person name="Ohm R.A."/>
            <person name="Salamov A.A."/>
            <person name="Grigoriev I.V."/>
            <person name="Spatafora J.W."/>
            <person name="Berbee M.L."/>
        </authorList>
    </citation>
    <scope>NUCLEOTIDE SEQUENCE [LARGE SCALE GENOMIC DNA]</scope>
    <source>
        <strain evidence="4 5">JEL478</strain>
    </source>
</reference>
<evidence type="ECO:0000256" key="3">
    <source>
        <dbReference type="SAM" id="MobiDB-lite"/>
    </source>
</evidence>
<dbReference type="PANTHER" id="PTHR13720">
    <property type="entry name" value="WD-40 REPEAT PROTEIN"/>
    <property type="match status" value="1"/>
</dbReference>
<dbReference type="STRING" id="1344416.A0A139B035"/>
<organism evidence="4 5">
    <name type="scientific">Gonapodya prolifera (strain JEL478)</name>
    <name type="common">Monoblepharis prolifera</name>
    <dbReference type="NCBI Taxonomy" id="1344416"/>
    <lineage>
        <taxon>Eukaryota</taxon>
        <taxon>Fungi</taxon>
        <taxon>Fungi incertae sedis</taxon>
        <taxon>Chytridiomycota</taxon>
        <taxon>Chytridiomycota incertae sedis</taxon>
        <taxon>Monoblepharidomycetes</taxon>
        <taxon>Monoblepharidales</taxon>
        <taxon>Gonapodyaceae</taxon>
        <taxon>Gonapodya</taxon>
    </lineage>
</organism>
<evidence type="ECO:0000313" key="5">
    <source>
        <dbReference type="Proteomes" id="UP000070544"/>
    </source>
</evidence>
<name>A0A139B035_GONPJ</name>
<feature type="region of interest" description="Disordered" evidence="3">
    <location>
        <begin position="1"/>
        <end position="51"/>
    </location>
</feature>
<accession>A0A139B035</accession>
<keyword evidence="2" id="KW-0677">Repeat</keyword>
<dbReference type="EMBL" id="KQ965731">
    <property type="protein sequence ID" value="KXS22358.1"/>
    <property type="molecule type" value="Genomic_DNA"/>
</dbReference>
<protein>
    <submittedName>
        <fullName evidence="4">Uncharacterized protein</fullName>
    </submittedName>
</protein>
<evidence type="ECO:0000256" key="2">
    <source>
        <dbReference type="ARBA" id="ARBA00022737"/>
    </source>
</evidence>